<dbReference type="SUPFAM" id="SSF53383">
    <property type="entry name" value="PLP-dependent transferases"/>
    <property type="match status" value="1"/>
</dbReference>
<reference evidence="8" key="1">
    <citation type="submission" date="2021-01" db="EMBL/GenBank/DDBJ databases">
        <authorList>
            <person name="Corre E."/>
            <person name="Pelletier E."/>
            <person name="Niang G."/>
            <person name="Scheremetjew M."/>
            <person name="Finn R."/>
            <person name="Kale V."/>
            <person name="Holt S."/>
            <person name="Cochrane G."/>
            <person name="Meng A."/>
            <person name="Brown T."/>
            <person name="Cohen L."/>
        </authorList>
    </citation>
    <scope>NUCLEOTIDE SEQUENCE</scope>
</reference>
<evidence type="ECO:0000256" key="1">
    <source>
        <dbReference type="ARBA" id="ARBA00001933"/>
    </source>
</evidence>
<dbReference type="PANTHER" id="PTHR45677:SF8">
    <property type="entry name" value="CYSTEINE SULFINIC ACID DECARBOXYLASE"/>
    <property type="match status" value="1"/>
</dbReference>
<evidence type="ECO:0000256" key="3">
    <source>
        <dbReference type="ARBA" id="ARBA00022793"/>
    </source>
</evidence>
<accession>A0A7S1F1P2</accession>
<protein>
    <recommendedName>
        <fullName evidence="9">Glutamate decarboxylase</fullName>
    </recommendedName>
</protein>
<evidence type="ECO:0000256" key="5">
    <source>
        <dbReference type="ARBA" id="ARBA00023239"/>
    </source>
</evidence>
<evidence type="ECO:0000256" key="2">
    <source>
        <dbReference type="ARBA" id="ARBA00009533"/>
    </source>
</evidence>
<dbReference type="GO" id="GO:0016831">
    <property type="term" value="F:carboxy-lyase activity"/>
    <property type="evidence" value="ECO:0007669"/>
    <property type="project" value="UniProtKB-KW"/>
</dbReference>
<dbReference type="GO" id="GO:0030170">
    <property type="term" value="F:pyridoxal phosphate binding"/>
    <property type="evidence" value="ECO:0007669"/>
    <property type="project" value="InterPro"/>
</dbReference>
<comment type="similarity">
    <text evidence="2 7">Belongs to the group II decarboxylase family.</text>
</comment>
<dbReference type="InterPro" id="IPR015424">
    <property type="entry name" value="PyrdxlP-dep_Trfase"/>
</dbReference>
<dbReference type="AlphaFoldDB" id="A0A7S1F1P2"/>
<evidence type="ECO:0000256" key="7">
    <source>
        <dbReference type="RuleBase" id="RU000382"/>
    </source>
</evidence>
<dbReference type="InterPro" id="IPR015421">
    <property type="entry name" value="PyrdxlP-dep_Trfase_major"/>
</dbReference>
<dbReference type="InterPro" id="IPR002129">
    <property type="entry name" value="PyrdxlP-dep_de-COase"/>
</dbReference>
<dbReference type="GO" id="GO:0005737">
    <property type="term" value="C:cytoplasm"/>
    <property type="evidence" value="ECO:0007669"/>
    <property type="project" value="TreeGrafter"/>
</dbReference>
<dbReference type="EMBL" id="HBFQ01016936">
    <property type="protein sequence ID" value="CAD8837421.1"/>
    <property type="molecule type" value="Transcribed_RNA"/>
</dbReference>
<keyword evidence="5 7" id="KW-0456">Lyase</keyword>
<keyword evidence="3" id="KW-0210">Decarboxylase</keyword>
<dbReference type="GO" id="GO:0019752">
    <property type="term" value="P:carboxylic acid metabolic process"/>
    <property type="evidence" value="ECO:0007669"/>
    <property type="project" value="InterPro"/>
</dbReference>
<name>A0A7S1F1P2_NOCSC</name>
<dbReference type="Gene3D" id="3.90.1150.10">
    <property type="entry name" value="Aspartate Aminotransferase, domain 1"/>
    <property type="match status" value="1"/>
</dbReference>
<evidence type="ECO:0000256" key="4">
    <source>
        <dbReference type="ARBA" id="ARBA00022898"/>
    </source>
</evidence>
<sequence length="533" mass="58650">MEEDVVNMFRAVGCHALNPQESGETGVVGHCEWLRRIADNYAVESTKMVHTANVSDKDVQSRFTEMRLPMNGVPVEEYIEGVMKDVVTDSTRVFCSKQIGHMAANLPYYMPPLAELVTAMNQNTVKVETAKTVASLERQVCTWLHRLVYQRDDAFYSSALENSEAVCGMLGSGGTVANLTGLWVARNSVLGPDPESGFPGVEQTGLIRAARHYGYNDVVVVGSQLMHYSMKKATDILGLGVEGLVTVPFDDNCCVRVDLLAKKVEELKASGACVAAIVGIAGATETGSIDDLAGLADVAEKHGIHFHVDAAWGGPALFSKDLRKKMAGIERADSVTIDGHKQLFVPMGSGVLVLKNPEQCRFVAKTASYIIRKGSMDAGRFTLEGSRPGNVIYMHANMKCIGSEGFELIVNRTARICKHMADTLEATGLFDVVFEPMMNILLYRYVPERLRHKVFGGASLDEKDCEELDAANVWLQEKQKYEGRTFVSRTTIFDPRHKRHMVSLRVVIGNPVTKESDIDAVISDQLQIIQSRR</sequence>
<dbReference type="PANTHER" id="PTHR45677">
    <property type="entry name" value="GLUTAMATE DECARBOXYLASE-RELATED"/>
    <property type="match status" value="1"/>
</dbReference>
<evidence type="ECO:0000313" key="8">
    <source>
        <dbReference type="EMBL" id="CAD8837421.1"/>
    </source>
</evidence>
<proteinExistence type="inferred from homology"/>
<dbReference type="Gene3D" id="3.40.640.10">
    <property type="entry name" value="Type I PLP-dependent aspartate aminotransferase-like (Major domain)"/>
    <property type="match status" value="1"/>
</dbReference>
<evidence type="ECO:0000256" key="6">
    <source>
        <dbReference type="PIRSR" id="PIRSR602129-50"/>
    </source>
</evidence>
<dbReference type="InterPro" id="IPR015422">
    <property type="entry name" value="PyrdxlP-dep_Trfase_small"/>
</dbReference>
<feature type="modified residue" description="N6-(pyridoxal phosphate)lysine" evidence="6">
    <location>
        <position position="341"/>
    </location>
</feature>
<keyword evidence="4 6" id="KW-0663">Pyridoxal phosphate</keyword>
<dbReference type="Pfam" id="PF00282">
    <property type="entry name" value="Pyridoxal_deC"/>
    <property type="match status" value="1"/>
</dbReference>
<gene>
    <name evidence="8" type="ORF">NSCI0253_LOCUS11769</name>
</gene>
<evidence type="ECO:0008006" key="9">
    <source>
        <dbReference type="Google" id="ProtNLM"/>
    </source>
</evidence>
<comment type="cofactor">
    <cofactor evidence="1 6 7">
        <name>pyridoxal 5'-phosphate</name>
        <dbReference type="ChEBI" id="CHEBI:597326"/>
    </cofactor>
</comment>
<organism evidence="8">
    <name type="scientific">Noctiluca scintillans</name>
    <name type="common">Sea sparkle</name>
    <name type="synonym">Red tide dinoflagellate</name>
    <dbReference type="NCBI Taxonomy" id="2966"/>
    <lineage>
        <taxon>Eukaryota</taxon>
        <taxon>Sar</taxon>
        <taxon>Alveolata</taxon>
        <taxon>Dinophyceae</taxon>
        <taxon>Noctilucales</taxon>
        <taxon>Noctilucaceae</taxon>
        <taxon>Noctiluca</taxon>
    </lineage>
</organism>